<evidence type="ECO:0000256" key="5">
    <source>
        <dbReference type="SAM" id="MobiDB-lite"/>
    </source>
</evidence>
<dbReference type="AlphaFoldDB" id="A0A1U7XNA6"/>
<proteinExistence type="predicted"/>
<organism evidence="7 8">
    <name type="scientific">Nicotiana sylvestris</name>
    <name type="common">Wood tobacco</name>
    <name type="synonym">South American tobacco</name>
    <dbReference type="NCBI Taxonomy" id="4096"/>
    <lineage>
        <taxon>Eukaryota</taxon>
        <taxon>Viridiplantae</taxon>
        <taxon>Streptophyta</taxon>
        <taxon>Embryophyta</taxon>
        <taxon>Tracheophyta</taxon>
        <taxon>Spermatophyta</taxon>
        <taxon>Magnoliopsida</taxon>
        <taxon>eudicotyledons</taxon>
        <taxon>Gunneridae</taxon>
        <taxon>Pentapetalae</taxon>
        <taxon>asterids</taxon>
        <taxon>lamiids</taxon>
        <taxon>Solanales</taxon>
        <taxon>Solanaceae</taxon>
        <taxon>Nicotianoideae</taxon>
        <taxon>Nicotianeae</taxon>
        <taxon>Nicotiana</taxon>
    </lineage>
</organism>
<reference evidence="7" key="1">
    <citation type="journal article" date="2013" name="Genome Biol.">
        <title>Reference genomes and transcriptomes of Nicotiana sylvestris and Nicotiana tomentosiformis.</title>
        <authorList>
            <person name="Sierro N."/>
            <person name="Battey J.N."/>
            <person name="Ouadi S."/>
            <person name="Bovet L."/>
            <person name="Goepfert S."/>
            <person name="Bakaher N."/>
            <person name="Peitsch M.C."/>
            <person name="Ivanov N.V."/>
        </authorList>
    </citation>
    <scope>NUCLEOTIDE SEQUENCE [LARGE SCALE GENOMIC DNA]</scope>
</reference>
<evidence type="ECO:0000256" key="4">
    <source>
        <dbReference type="ARBA" id="ARBA00023242"/>
    </source>
</evidence>
<dbReference type="RefSeq" id="XP_009793522.1">
    <property type="nucleotide sequence ID" value="XM_009795220.1"/>
</dbReference>
<dbReference type="InterPro" id="IPR003441">
    <property type="entry name" value="NAC-dom"/>
</dbReference>
<feature type="domain" description="NAC" evidence="6">
    <location>
        <begin position="16"/>
        <end position="172"/>
    </location>
</feature>
<evidence type="ECO:0000256" key="2">
    <source>
        <dbReference type="ARBA" id="ARBA00023125"/>
    </source>
</evidence>
<dbReference type="Proteomes" id="UP000189701">
    <property type="component" value="Unplaced"/>
</dbReference>
<sequence>MAMAITDNGYEWKKKLPPGVRFKPTDEELNVYLRIKSSNGEILPGIINELDIYKYGPKELSGFAIKHSEGRMYFFTPLTNKYENGKKIQRKIYSDEGFWKASQARSDHREKNGAIIGTKTNLVYYEYKGQKKSKGTKTSWLMQEFRLPENHHPRPLFNGTMNELIICVIYDNGRVKDDDQVVILTQCNHHIPPQTPNPNLPFNQNFDQSPYTFPIHHNPNDISHHDNSSQETPNSYSDFVTNHVPLQQYQPQITSDVIAVGKGWPIEQSSPKNNTEIANISTMYQDLPPLPYYDTMENLSTFSSISQNSYLDGFDPSIYLNFDNINAYMGDEIGSDISNDIADFGPWPSSSYSTMLFTGSCSYSSDADQNKLETNDTPISQGNQNSSSDSQDKQLKMKKIKI</sequence>
<dbReference type="GO" id="GO:0003677">
    <property type="term" value="F:DNA binding"/>
    <property type="evidence" value="ECO:0007669"/>
    <property type="project" value="UniProtKB-KW"/>
</dbReference>
<evidence type="ECO:0000313" key="7">
    <source>
        <dbReference type="Proteomes" id="UP000189701"/>
    </source>
</evidence>
<evidence type="ECO:0000256" key="3">
    <source>
        <dbReference type="ARBA" id="ARBA00023163"/>
    </source>
</evidence>
<dbReference type="STRING" id="4096.A0A1U7XNA6"/>
<dbReference type="PANTHER" id="PTHR31719:SF212">
    <property type="entry name" value="NAC DOMAIN-CONTAINING PROTEIN 72-LIKE"/>
    <property type="match status" value="1"/>
</dbReference>
<keyword evidence="7" id="KW-1185">Reference proteome</keyword>
<keyword evidence="4" id="KW-0539">Nucleus</keyword>
<dbReference type="PROSITE" id="PS51005">
    <property type="entry name" value="NAC"/>
    <property type="match status" value="1"/>
</dbReference>
<dbReference type="eggNOG" id="ENOG502R5GH">
    <property type="taxonomic scope" value="Eukaryota"/>
</dbReference>
<keyword evidence="1" id="KW-0805">Transcription regulation</keyword>
<dbReference type="Gene3D" id="2.170.150.80">
    <property type="entry name" value="NAC domain"/>
    <property type="match status" value="1"/>
</dbReference>
<feature type="region of interest" description="Disordered" evidence="5">
    <location>
        <begin position="366"/>
        <end position="402"/>
    </location>
</feature>
<evidence type="ECO:0000259" key="6">
    <source>
        <dbReference type="PROSITE" id="PS51005"/>
    </source>
</evidence>
<keyword evidence="2" id="KW-0238">DNA-binding</keyword>
<feature type="compositionally biased region" description="Low complexity" evidence="5">
    <location>
        <begin position="380"/>
        <end position="389"/>
    </location>
</feature>
<dbReference type="PANTHER" id="PTHR31719">
    <property type="entry name" value="NAC TRANSCRIPTION FACTOR 56"/>
    <property type="match status" value="1"/>
</dbReference>
<keyword evidence="3" id="KW-0804">Transcription</keyword>
<reference evidence="8" key="2">
    <citation type="submission" date="2025-08" db="UniProtKB">
        <authorList>
            <consortium name="RefSeq"/>
        </authorList>
    </citation>
    <scope>IDENTIFICATION</scope>
    <source>
        <tissue evidence="8">Leaf</tissue>
    </source>
</reference>
<evidence type="ECO:0000256" key="1">
    <source>
        <dbReference type="ARBA" id="ARBA00023015"/>
    </source>
</evidence>
<protein>
    <submittedName>
        <fullName evidence="8">NAC domain-containing protein 18-like</fullName>
    </submittedName>
</protein>
<dbReference type="GO" id="GO:0006355">
    <property type="term" value="P:regulation of DNA-templated transcription"/>
    <property type="evidence" value="ECO:0007669"/>
    <property type="project" value="InterPro"/>
</dbReference>
<evidence type="ECO:0000313" key="8">
    <source>
        <dbReference type="RefSeq" id="XP_009793522.1"/>
    </source>
</evidence>
<name>A0A1U7XNA6_NICSY</name>
<dbReference type="InterPro" id="IPR036093">
    <property type="entry name" value="NAC_dom_sf"/>
</dbReference>
<dbReference type="Pfam" id="PF02365">
    <property type="entry name" value="NAM"/>
    <property type="match status" value="1"/>
</dbReference>
<gene>
    <name evidence="8" type="primary">LOC104240377</name>
</gene>
<dbReference type="OrthoDB" id="1305675at2759"/>
<dbReference type="SUPFAM" id="SSF101941">
    <property type="entry name" value="NAC domain"/>
    <property type="match status" value="1"/>
</dbReference>
<accession>A0A1U7XNA6</accession>